<reference evidence="2" key="2">
    <citation type="submission" date="2021-08" db="EMBL/GenBank/DDBJ databases">
        <authorList>
            <person name="Tani A."/>
            <person name="Ola A."/>
            <person name="Ogura Y."/>
            <person name="Katsura K."/>
            <person name="Hayashi T."/>
        </authorList>
    </citation>
    <scope>NUCLEOTIDE SEQUENCE</scope>
    <source>
        <strain evidence="2">DSM 16372</strain>
    </source>
</reference>
<proteinExistence type="predicted"/>
<keyword evidence="3" id="KW-1185">Reference proteome</keyword>
<evidence type="ECO:0000313" key="2">
    <source>
        <dbReference type="EMBL" id="GJD88996.1"/>
    </source>
</evidence>
<dbReference type="AlphaFoldDB" id="A0AAV4ZLH1"/>
<evidence type="ECO:0000256" key="1">
    <source>
        <dbReference type="SAM" id="SignalP"/>
    </source>
</evidence>
<dbReference type="EMBL" id="BPQO01000009">
    <property type="protein sequence ID" value="GJD88996.1"/>
    <property type="molecule type" value="Genomic_DNA"/>
</dbReference>
<organism evidence="2 3">
    <name type="scientific">Methylobacterium hispanicum</name>
    <dbReference type="NCBI Taxonomy" id="270350"/>
    <lineage>
        <taxon>Bacteria</taxon>
        <taxon>Pseudomonadati</taxon>
        <taxon>Pseudomonadota</taxon>
        <taxon>Alphaproteobacteria</taxon>
        <taxon>Hyphomicrobiales</taxon>
        <taxon>Methylobacteriaceae</taxon>
        <taxon>Methylobacterium</taxon>
    </lineage>
</organism>
<feature type="signal peptide" evidence="1">
    <location>
        <begin position="1"/>
        <end position="25"/>
    </location>
</feature>
<dbReference type="Proteomes" id="UP001055247">
    <property type="component" value="Unassembled WGS sequence"/>
</dbReference>
<name>A0AAV4ZLH1_9HYPH</name>
<reference evidence="2" key="1">
    <citation type="journal article" date="2016" name="Front. Microbiol.">
        <title>Genome Sequence of the Piezophilic, Mesophilic Sulfate-Reducing Bacterium Desulfovibrio indicus J2T.</title>
        <authorList>
            <person name="Cao J."/>
            <person name="Maignien L."/>
            <person name="Shao Z."/>
            <person name="Alain K."/>
            <person name="Jebbar M."/>
        </authorList>
    </citation>
    <scope>NUCLEOTIDE SEQUENCE</scope>
    <source>
        <strain evidence="2">DSM 16372</strain>
    </source>
</reference>
<feature type="chain" id="PRO_5043495502" evidence="1">
    <location>
        <begin position="26"/>
        <end position="254"/>
    </location>
</feature>
<keyword evidence="1" id="KW-0732">Signal</keyword>
<gene>
    <name evidence="2" type="ORF">BHAOGJBA_2521</name>
</gene>
<comment type="caution">
    <text evidence="2">The sequence shown here is derived from an EMBL/GenBank/DDBJ whole genome shotgun (WGS) entry which is preliminary data.</text>
</comment>
<evidence type="ECO:0000313" key="3">
    <source>
        <dbReference type="Proteomes" id="UP001055247"/>
    </source>
</evidence>
<accession>A0AAV4ZLH1</accession>
<protein>
    <submittedName>
        <fullName evidence="2">Uncharacterized protein</fullName>
    </submittedName>
</protein>
<sequence length="254" mass="26623">MRWARLRISAAAIAAVLQIPGVAVADRLDLTTTETRTVVFIRTDPDKLAKALPAGWAAVPGSGAAKDANLVLILIEGLSQSDADGKAAAYPDKYAVWGTSAKNAQSGAAAFMVIGGMIAPAQAAPGAYGVYKPAKVAMTRTARSNEAGATQVEETWDMATEGDDRLSLSARYERGVAARAHVEPKVSSVAKPDFYRLYKADQVSEFVYSVPAGRTASRIALSASGPLFAGLLDGAEVVAVATVPAYHRQIYLPD</sequence>